<feature type="compositionally biased region" description="Polar residues" evidence="1">
    <location>
        <begin position="186"/>
        <end position="203"/>
    </location>
</feature>
<dbReference type="Proteomes" id="UP000186136">
    <property type="component" value="Unassembled WGS sequence"/>
</dbReference>
<dbReference type="OrthoDB" id="201398at2759"/>
<feature type="region of interest" description="Disordered" evidence="1">
    <location>
        <begin position="142"/>
        <end position="203"/>
    </location>
</feature>
<sequence>MEEPKNLPQQASHLKEFDQPNFKNATYRLDRPSMYLINRARKDELTGYDKLQNSMTSSTVYIGHLVLSTTEEQIYELFCRDRDRDGDRDQYQVRQGYQGYQGQYASQYQGQYDAPYAGGNPGSFNFAANDAGQQYAGTQYASQYPPQQYGGEQYGGDQYGGQYGNPNTQYADQYQPAYDNTAPDAPSQQYQQHDGSGNPYNGY</sequence>
<name>A0A1Q2YII2_9ASCO</name>
<evidence type="ECO:0000256" key="1">
    <source>
        <dbReference type="SAM" id="MobiDB-lite"/>
    </source>
</evidence>
<feature type="compositionally biased region" description="Gly residues" evidence="1">
    <location>
        <begin position="152"/>
        <end position="163"/>
    </location>
</feature>
<gene>
    <name evidence="2" type="ORF">PMKS-002839</name>
</gene>
<dbReference type="EMBL" id="BDGI01000114">
    <property type="protein sequence ID" value="GAV29357.1"/>
    <property type="molecule type" value="Genomic_DNA"/>
</dbReference>
<evidence type="ECO:0000313" key="3">
    <source>
        <dbReference type="Proteomes" id="UP000186136"/>
    </source>
</evidence>
<proteinExistence type="predicted"/>
<accession>A0A1Q2YII2</accession>
<reference evidence="2 3" key="1">
    <citation type="submission" date="2016-08" db="EMBL/GenBank/DDBJ databases">
        <title>Whole genome shotgun sequence of Pichia membranifaciens KS47-1.</title>
        <authorList>
            <person name="Konishi M."/>
            <person name="Ishida M."/>
            <person name="Arakawa T."/>
            <person name="Kato Y."/>
            <person name="Horiuchi J."/>
        </authorList>
    </citation>
    <scope>NUCLEOTIDE SEQUENCE [LARGE SCALE GENOMIC DNA]</scope>
    <source>
        <strain evidence="2 3">KS47-1</strain>
    </source>
</reference>
<comment type="caution">
    <text evidence="2">The sequence shown here is derived from an EMBL/GenBank/DDBJ whole genome shotgun (WGS) entry which is preliminary data.</text>
</comment>
<dbReference type="AlphaFoldDB" id="A0A1Q2YII2"/>
<keyword evidence="3" id="KW-1185">Reference proteome</keyword>
<evidence type="ECO:0000313" key="2">
    <source>
        <dbReference type="EMBL" id="GAV29357.1"/>
    </source>
</evidence>
<organism evidence="2 3">
    <name type="scientific">Pichia membranifaciens</name>
    <dbReference type="NCBI Taxonomy" id="4926"/>
    <lineage>
        <taxon>Eukaryota</taxon>
        <taxon>Fungi</taxon>
        <taxon>Dikarya</taxon>
        <taxon>Ascomycota</taxon>
        <taxon>Saccharomycotina</taxon>
        <taxon>Pichiomycetes</taxon>
        <taxon>Pichiales</taxon>
        <taxon>Pichiaceae</taxon>
        <taxon>Pichia</taxon>
    </lineage>
</organism>
<protein>
    <submittedName>
        <fullName evidence="2">Uncharacterized protein</fullName>
    </submittedName>
</protein>